<dbReference type="Gene3D" id="2.60.120.620">
    <property type="entry name" value="q2cbj1_9rhob like domain"/>
    <property type="match status" value="1"/>
</dbReference>
<dbReference type="SUPFAM" id="SSF51197">
    <property type="entry name" value="Clavaminate synthase-like"/>
    <property type="match status" value="1"/>
</dbReference>
<evidence type="ECO:0000313" key="1">
    <source>
        <dbReference type="EMBL" id="KAJ3085458.1"/>
    </source>
</evidence>
<name>A0AAD5SNP3_9FUNG</name>
<sequence length="343" mass="38130">MTTREPETYRFDLDNDKAWLNHLETEGFAVIKCALEREEITKAHSELWAALELFPSRDRAISRGDPTSWSLLPTGICGSLAQSQAAWTVRGSRGVKTAFTKIWKTDDLIVSMDAVITWKPWWGFANAKNEAQPSVFRSAFSSIASIFGSNPTASTPLPAGFPPYYKPRGEIMHLDQNPFKKRFRDCVQGMVPLLPVTREIGGLIVVPHSHNDEMQDRIRQQQPQLEGGHDFCPIFGFSKTEDALLLIADAGDLILWDSRTIHGSLAGDGPVALSNEMDFARMTCTVAMTPRACASKEVLQARREGFLQGKCFNHVPHENNNPHSNAHAGYVPIVLTTQQDALL</sequence>
<proteinExistence type="predicted"/>
<dbReference type="EMBL" id="JADGJH010004531">
    <property type="protein sequence ID" value="KAJ3085458.1"/>
    <property type="molecule type" value="Genomic_DNA"/>
</dbReference>
<dbReference type="Proteomes" id="UP001211907">
    <property type="component" value="Unassembled WGS sequence"/>
</dbReference>
<evidence type="ECO:0000313" key="2">
    <source>
        <dbReference type="Proteomes" id="UP001211907"/>
    </source>
</evidence>
<organism evidence="1 2">
    <name type="scientific">Physocladia obscura</name>
    <dbReference type="NCBI Taxonomy" id="109957"/>
    <lineage>
        <taxon>Eukaryota</taxon>
        <taxon>Fungi</taxon>
        <taxon>Fungi incertae sedis</taxon>
        <taxon>Chytridiomycota</taxon>
        <taxon>Chytridiomycota incertae sedis</taxon>
        <taxon>Chytridiomycetes</taxon>
        <taxon>Chytridiales</taxon>
        <taxon>Chytriomycetaceae</taxon>
        <taxon>Physocladia</taxon>
    </lineage>
</organism>
<dbReference type="PANTHER" id="PTHR31630:SF6">
    <property type="entry name" value="PHYTANOYL-COA DIOXYGENASE-RELATED"/>
    <property type="match status" value="1"/>
</dbReference>
<dbReference type="InterPro" id="IPR008775">
    <property type="entry name" value="Phytyl_CoA_dOase-like"/>
</dbReference>
<dbReference type="PANTHER" id="PTHR31630">
    <property type="entry name" value="PHYTANOYL-COA DIOXYGENASE-RELATED-RELATED"/>
    <property type="match status" value="1"/>
</dbReference>
<dbReference type="Pfam" id="PF05721">
    <property type="entry name" value="PhyH"/>
    <property type="match status" value="1"/>
</dbReference>
<gene>
    <name evidence="1" type="ORF">HK100_009043</name>
</gene>
<evidence type="ECO:0008006" key="3">
    <source>
        <dbReference type="Google" id="ProtNLM"/>
    </source>
</evidence>
<protein>
    <recommendedName>
        <fullName evidence="3">Phytanoyl-CoA dioxygenase</fullName>
    </recommendedName>
</protein>
<accession>A0AAD5SNP3</accession>
<reference evidence="1" key="1">
    <citation type="submission" date="2020-05" db="EMBL/GenBank/DDBJ databases">
        <title>Phylogenomic resolution of chytrid fungi.</title>
        <authorList>
            <person name="Stajich J.E."/>
            <person name="Amses K."/>
            <person name="Simmons R."/>
            <person name="Seto K."/>
            <person name="Myers J."/>
            <person name="Bonds A."/>
            <person name="Quandt C.A."/>
            <person name="Barry K."/>
            <person name="Liu P."/>
            <person name="Grigoriev I."/>
            <person name="Longcore J.E."/>
            <person name="James T.Y."/>
        </authorList>
    </citation>
    <scope>NUCLEOTIDE SEQUENCE</scope>
    <source>
        <strain evidence="1">JEL0513</strain>
    </source>
</reference>
<dbReference type="AlphaFoldDB" id="A0AAD5SNP3"/>
<keyword evidence="2" id="KW-1185">Reference proteome</keyword>
<comment type="caution">
    <text evidence="1">The sequence shown here is derived from an EMBL/GenBank/DDBJ whole genome shotgun (WGS) entry which is preliminary data.</text>
</comment>